<name>A0ABX8BHK0_9ACTN</name>
<sequence>MSDEWTSEQRAEVEAAHERYTEIERREDIKLHLGSMVRIYINLHSKAPEGSPEREEYKRLIDYWTDRKKRRFSMSREEGDRILRELPQEVARLKREHGL</sequence>
<dbReference type="EMBL" id="CP074133">
    <property type="protein sequence ID" value="QUX21534.1"/>
    <property type="molecule type" value="Genomic_DNA"/>
</dbReference>
<evidence type="ECO:0000313" key="2">
    <source>
        <dbReference type="Proteomes" id="UP000676079"/>
    </source>
</evidence>
<keyword evidence="2" id="KW-1185">Reference proteome</keyword>
<protein>
    <submittedName>
        <fullName evidence="1">Uncharacterized protein</fullName>
    </submittedName>
</protein>
<proteinExistence type="predicted"/>
<accession>A0ABX8BHK0</accession>
<reference evidence="1 2" key="1">
    <citation type="submission" date="2021-05" db="EMBL/GenBank/DDBJ databases">
        <title>Direct Submission.</title>
        <authorList>
            <person name="Li K."/>
            <person name="Gao J."/>
        </authorList>
    </citation>
    <scope>NUCLEOTIDE SEQUENCE [LARGE SCALE GENOMIC DNA]</scope>
    <source>
        <strain evidence="1 2">Mg02</strain>
    </source>
</reference>
<dbReference type="Proteomes" id="UP000676079">
    <property type="component" value="Chromosome"/>
</dbReference>
<gene>
    <name evidence="1" type="ORF">KGD84_24485</name>
</gene>
<organism evidence="1 2">
    <name type="scientific">Nocardiopsis changdeensis</name>
    <dbReference type="NCBI Taxonomy" id="2831969"/>
    <lineage>
        <taxon>Bacteria</taxon>
        <taxon>Bacillati</taxon>
        <taxon>Actinomycetota</taxon>
        <taxon>Actinomycetes</taxon>
        <taxon>Streptosporangiales</taxon>
        <taxon>Nocardiopsidaceae</taxon>
        <taxon>Nocardiopsis</taxon>
    </lineage>
</organism>
<evidence type="ECO:0000313" key="1">
    <source>
        <dbReference type="EMBL" id="QUX21534.1"/>
    </source>
</evidence>
<dbReference type="RefSeq" id="WP_220562756.1">
    <property type="nucleotide sequence ID" value="NZ_CP074133.1"/>
</dbReference>